<keyword evidence="1" id="KW-0732">Signal</keyword>
<accession>A0ABV3X878</accession>
<dbReference type="Proteomes" id="UP001559623">
    <property type="component" value="Unassembled WGS sequence"/>
</dbReference>
<evidence type="ECO:0000256" key="1">
    <source>
        <dbReference type="SAM" id="SignalP"/>
    </source>
</evidence>
<feature type="signal peptide" evidence="1">
    <location>
        <begin position="1"/>
        <end position="30"/>
    </location>
</feature>
<evidence type="ECO:0000313" key="3">
    <source>
        <dbReference type="Proteomes" id="UP001559623"/>
    </source>
</evidence>
<feature type="chain" id="PRO_5046593623" description="Lipoprotein" evidence="1">
    <location>
        <begin position="31"/>
        <end position="382"/>
    </location>
</feature>
<proteinExistence type="predicted"/>
<gene>
    <name evidence="2" type="ORF">QCO44_11645</name>
</gene>
<comment type="caution">
    <text evidence="2">The sequence shown here is derived from an EMBL/GenBank/DDBJ whole genome shotgun (WGS) entry which is preliminary data.</text>
</comment>
<protein>
    <recommendedName>
        <fullName evidence="4">Lipoprotein</fullName>
    </recommendedName>
</protein>
<keyword evidence="3" id="KW-1185">Reference proteome</keyword>
<evidence type="ECO:0000313" key="2">
    <source>
        <dbReference type="EMBL" id="MEX5286264.1"/>
    </source>
</evidence>
<reference evidence="2 3" key="1">
    <citation type="submission" date="2023-04" db="EMBL/GenBank/DDBJ databases">
        <title>Genome Sequence of Selenomonas sputigena ATCC 33150.</title>
        <authorList>
            <person name="Miller D.P."/>
            <person name="Anvari S."/>
            <person name="Polson S.W."/>
            <person name="Macdonald M."/>
            <person name="Mcdowell J.V."/>
        </authorList>
    </citation>
    <scope>NUCLEOTIDE SEQUENCE [LARGE SCALE GENOMIC DNA]</scope>
    <source>
        <strain evidence="2 3">ATCC 33150</strain>
    </source>
</reference>
<organism evidence="2 3">
    <name type="scientific">Selenomonas sputigena</name>
    <dbReference type="NCBI Taxonomy" id="69823"/>
    <lineage>
        <taxon>Bacteria</taxon>
        <taxon>Bacillati</taxon>
        <taxon>Bacillota</taxon>
        <taxon>Negativicutes</taxon>
        <taxon>Selenomonadales</taxon>
        <taxon>Selenomonadaceae</taxon>
        <taxon>Selenomonas</taxon>
    </lineage>
</organism>
<dbReference type="EMBL" id="JARVLH010000009">
    <property type="protein sequence ID" value="MEX5286264.1"/>
    <property type="molecule type" value="Genomic_DNA"/>
</dbReference>
<name>A0ABV3X878_9FIRM</name>
<evidence type="ECO:0008006" key="4">
    <source>
        <dbReference type="Google" id="ProtNLM"/>
    </source>
</evidence>
<sequence length="382" mass="42964">MKKAVFRLAASVVCLCAALLLAGFAPQDDAAKDMEEFSRAVLKGDAAALEKFGCDKDAIRRSEAEALKESSERMGRPLPEKSILRWEDVFLEAAGKCEPRVKVLAAGADKRTVEISFEAIDHRQIDIRKAIAYFLRNDNPQCNRWEMWEMVENYMIAAFKALEPSDTKRLQVSCVYDEEKGVWLPEDLPAFIHELMTLASGRDATGDPAKDIEAVARAFLRQDLSILEDWGFGELITSANFHEAAVKSLAQKWKKEFDDELTEEQSLRLAEATLEATGRADVQARTLRREGEFAEVELTVGVMEPFPQKEMAEVRKRVPPDASMKEAIGIFVDEMVSRLEQVQPSRTKTIQVSCAYSSVLRVWAPIESRKFLNELLVAPWAS</sequence>
<dbReference type="RefSeq" id="WP_368847982.1">
    <property type="nucleotide sequence ID" value="NZ_CP194411.1"/>
</dbReference>